<evidence type="ECO:0000313" key="2">
    <source>
        <dbReference type="Proteomes" id="UP000054217"/>
    </source>
</evidence>
<sequence>MVFGSFPFLQKYKTANFIGEAFPFPTPKMTHAPVSKKLNMQTSTISRSSLTSDSSLQHLQEWDINSPHLHHAPEMLPQ</sequence>
<dbReference type="Proteomes" id="UP000054217">
    <property type="component" value="Unassembled WGS sequence"/>
</dbReference>
<accession>A0A0C3JC57</accession>
<gene>
    <name evidence="1" type="ORF">M404DRAFT_998799</name>
</gene>
<keyword evidence="2" id="KW-1185">Reference proteome</keyword>
<dbReference type="AlphaFoldDB" id="A0A0C3JC57"/>
<reference evidence="1 2" key="1">
    <citation type="submission" date="2014-04" db="EMBL/GenBank/DDBJ databases">
        <authorList>
            <consortium name="DOE Joint Genome Institute"/>
            <person name="Kuo A."/>
            <person name="Kohler A."/>
            <person name="Costa M.D."/>
            <person name="Nagy L.G."/>
            <person name="Floudas D."/>
            <person name="Copeland A."/>
            <person name="Barry K.W."/>
            <person name="Cichocki N."/>
            <person name="Veneault-Fourrey C."/>
            <person name="LaButti K."/>
            <person name="Lindquist E.A."/>
            <person name="Lipzen A."/>
            <person name="Lundell T."/>
            <person name="Morin E."/>
            <person name="Murat C."/>
            <person name="Sun H."/>
            <person name="Tunlid A."/>
            <person name="Henrissat B."/>
            <person name="Grigoriev I.V."/>
            <person name="Hibbett D.S."/>
            <person name="Martin F."/>
            <person name="Nordberg H.P."/>
            <person name="Cantor M.N."/>
            <person name="Hua S.X."/>
        </authorList>
    </citation>
    <scope>NUCLEOTIDE SEQUENCE [LARGE SCALE GENOMIC DNA]</scope>
    <source>
        <strain evidence="1 2">Marx 270</strain>
    </source>
</reference>
<reference evidence="2" key="2">
    <citation type="submission" date="2015-01" db="EMBL/GenBank/DDBJ databases">
        <title>Evolutionary Origins and Diversification of the Mycorrhizal Mutualists.</title>
        <authorList>
            <consortium name="DOE Joint Genome Institute"/>
            <consortium name="Mycorrhizal Genomics Consortium"/>
            <person name="Kohler A."/>
            <person name="Kuo A."/>
            <person name="Nagy L.G."/>
            <person name="Floudas D."/>
            <person name="Copeland A."/>
            <person name="Barry K.W."/>
            <person name="Cichocki N."/>
            <person name="Veneault-Fourrey C."/>
            <person name="LaButti K."/>
            <person name="Lindquist E.A."/>
            <person name="Lipzen A."/>
            <person name="Lundell T."/>
            <person name="Morin E."/>
            <person name="Murat C."/>
            <person name="Riley R."/>
            <person name="Ohm R."/>
            <person name="Sun H."/>
            <person name="Tunlid A."/>
            <person name="Henrissat B."/>
            <person name="Grigoriev I.V."/>
            <person name="Hibbett D.S."/>
            <person name="Martin F."/>
        </authorList>
    </citation>
    <scope>NUCLEOTIDE SEQUENCE [LARGE SCALE GENOMIC DNA]</scope>
    <source>
        <strain evidence="2">Marx 270</strain>
    </source>
</reference>
<dbReference type="EMBL" id="KN831962">
    <property type="protein sequence ID" value="KIO06673.1"/>
    <property type="molecule type" value="Genomic_DNA"/>
</dbReference>
<dbReference type="HOGENOM" id="CLU_2622977_0_0_1"/>
<dbReference type="InParanoid" id="A0A0C3JC57"/>
<evidence type="ECO:0000313" key="1">
    <source>
        <dbReference type="EMBL" id="KIO06673.1"/>
    </source>
</evidence>
<name>A0A0C3JC57_PISTI</name>
<proteinExistence type="predicted"/>
<protein>
    <submittedName>
        <fullName evidence="1">Uncharacterized protein</fullName>
    </submittedName>
</protein>
<organism evidence="1 2">
    <name type="scientific">Pisolithus tinctorius Marx 270</name>
    <dbReference type="NCBI Taxonomy" id="870435"/>
    <lineage>
        <taxon>Eukaryota</taxon>
        <taxon>Fungi</taxon>
        <taxon>Dikarya</taxon>
        <taxon>Basidiomycota</taxon>
        <taxon>Agaricomycotina</taxon>
        <taxon>Agaricomycetes</taxon>
        <taxon>Agaricomycetidae</taxon>
        <taxon>Boletales</taxon>
        <taxon>Sclerodermatineae</taxon>
        <taxon>Pisolithaceae</taxon>
        <taxon>Pisolithus</taxon>
    </lineage>
</organism>